<proteinExistence type="predicted"/>
<sequence length="79" mass="8369">MLVPCKGVRPGAAAAGAHIGETVDVPGGHAPSQYDAIKAHDLNEFLVLDSTRFRTDCIAAPEPYCWQKAAGHGRLSAQR</sequence>
<dbReference type="EMBL" id="CP108253">
    <property type="protein sequence ID" value="WTU38283.1"/>
    <property type="molecule type" value="Genomic_DNA"/>
</dbReference>
<accession>A0AAU2GQH1</accession>
<reference evidence="1" key="1">
    <citation type="submission" date="2022-10" db="EMBL/GenBank/DDBJ databases">
        <title>The complete genomes of actinobacterial strains from the NBC collection.</title>
        <authorList>
            <person name="Joergensen T.S."/>
            <person name="Alvarez Arevalo M."/>
            <person name="Sterndorff E.B."/>
            <person name="Faurdal D."/>
            <person name="Vuksanovic O."/>
            <person name="Mourched A.-S."/>
            <person name="Charusanti P."/>
            <person name="Shaw S."/>
            <person name="Blin K."/>
            <person name="Weber T."/>
        </authorList>
    </citation>
    <scope>NUCLEOTIDE SEQUENCE</scope>
    <source>
        <strain evidence="1">NBC_00060</strain>
    </source>
</reference>
<evidence type="ECO:0000313" key="1">
    <source>
        <dbReference type="EMBL" id="WTU38283.1"/>
    </source>
</evidence>
<name>A0AAU2GQH1_9ACTN</name>
<organism evidence="1">
    <name type="scientific">Streptomyces sp. NBC_00060</name>
    <dbReference type="NCBI Taxonomy" id="2975636"/>
    <lineage>
        <taxon>Bacteria</taxon>
        <taxon>Bacillati</taxon>
        <taxon>Actinomycetota</taxon>
        <taxon>Actinomycetes</taxon>
        <taxon>Kitasatosporales</taxon>
        <taxon>Streptomycetaceae</taxon>
        <taxon>Streptomyces</taxon>
    </lineage>
</organism>
<protein>
    <submittedName>
        <fullName evidence="1">Uncharacterized protein</fullName>
    </submittedName>
</protein>
<dbReference type="AlphaFoldDB" id="A0AAU2GQH1"/>
<gene>
    <name evidence="1" type="ORF">OHV25_01200</name>
</gene>